<dbReference type="InterPro" id="IPR017850">
    <property type="entry name" value="Alkaline_phosphatase_core_sf"/>
</dbReference>
<sequence length="481" mass="53771">MSKIIGSILIALALSANVFSQSMELVGPSEKPNVILINVDDLGWKDLGFMGAEFYETPNLDHLAAHGVVFREAYAGAANCAPSRANMLTGKYGMSHGVYTVHPPDRGDPKTRVLIPSHNEKFIPSGMKTLGNLFKENGYATGTFGKWHVSVNPLEYGFDHNVAGGPQGNPGRGGYFSPYKVDHITPQKKGEYLTDRLTLEAMDFVESHRDTPFFLYLPFYTVHSPLMAKEEDLKRFSSKQGKPGRNNTTYAAMIYNMDKNVGRLLEKVDELGISENTIIIFTSDNGGIRATSRQDPLRAGKGSYYEGGIRVPMVVSWSGTLQAAVSNEPVSQMDLFPTLATIIGDEKEDWDLEGSDITAALKGQKMADRDFFWHFPIYLQAYKPLEDQARDPLFRTRPGSVIRSGDWKLHQYFEDGGLELYHLGEDVGEKHNVASEHPDVVKELLGKLDQWRKRYHAPVPTEKNPSYDAEFENDQKLILLE</sequence>
<evidence type="ECO:0000256" key="6">
    <source>
        <dbReference type="ARBA" id="ARBA00022837"/>
    </source>
</evidence>
<comment type="cofactor">
    <cofactor evidence="1">
        <name>Ca(2+)</name>
        <dbReference type="ChEBI" id="CHEBI:29108"/>
    </cofactor>
</comment>
<evidence type="ECO:0000256" key="3">
    <source>
        <dbReference type="ARBA" id="ARBA00022723"/>
    </source>
</evidence>
<dbReference type="GO" id="GO:0046872">
    <property type="term" value="F:metal ion binding"/>
    <property type="evidence" value="ECO:0007669"/>
    <property type="project" value="UniProtKB-KW"/>
</dbReference>
<dbReference type="Pfam" id="PF00884">
    <property type="entry name" value="Sulfatase"/>
    <property type="match status" value="1"/>
</dbReference>
<keyword evidence="4 7" id="KW-0732">Signal</keyword>
<dbReference type="PANTHER" id="PTHR42693">
    <property type="entry name" value="ARYLSULFATASE FAMILY MEMBER"/>
    <property type="match status" value="1"/>
</dbReference>
<evidence type="ECO:0000313" key="9">
    <source>
        <dbReference type="EMBL" id="AWW32702.1"/>
    </source>
</evidence>
<dbReference type="RefSeq" id="WP_112786074.1">
    <property type="nucleotide sequence ID" value="NZ_CP030041.1"/>
</dbReference>
<dbReference type="CDD" id="cd16144">
    <property type="entry name" value="ARS_like"/>
    <property type="match status" value="1"/>
</dbReference>
<feature type="chain" id="PRO_5016254693" evidence="7">
    <location>
        <begin position="21"/>
        <end position="481"/>
    </location>
</feature>
<evidence type="ECO:0000256" key="1">
    <source>
        <dbReference type="ARBA" id="ARBA00001913"/>
    </source>
</evidence>
<dbReference type="GO" id="GO:0004065">
    <property type="term" value="F:arylsulfatase activity"/>
    <property type="evidence" value="ECO:0007669"/>
    <property type="project" value="TreeGrafter"/>
</dbReference>
<dbReference type="Proteomes" id="UP000248688">
    <property type="component" value="Chromosome"/>
</dbReference>
<accession>A0A2Z4INM8</accession>
<dbReference type="InterPro" id="IPR050738">
    <property type="entry name" value="Sulfatase"/>
</dbReference>
<dbReference type="AlphaFoldDB" id="A0A2Z4INM8"/>
<evidence type="ECO:0000259" key="8">
    <source>
        <dbReference type="Pfam" id="PF00884"/>
    </source>
</evidence>
<dbReference type="InterPro" id="IPR000917">
    <property type="entry name" value="Sulfatase_N"/>
</dbReference>
<dbReference type="Gene3D" id="3.40.720.10">
    <property type="entry name" value="Alkaline Phosphatase, subunit A"/>
    <property type="match status" value="1"/>
</dbReference>
<dbReference type="PANTHER" id="PTHR42693:SF42">
    <property type="entry name" value="ARYLSULFATASE G"/>
    <property type="match status" value="1"/>
</dbReference>
<comment type="similarity">
    <text evidence="2">Belongs to the sulfatase family.</text>
</comment>
<feature type="signal peptide" evidence="7">
    <location>
        <begin position="1"/>
        <end position="20"/>
    </location>
</feature>
<evidence type="ECO:0000256" key="5">
    <source>
        <dbReference type="ARBA" id="ARBA00022801"/>
    </source>
</evidence>
<feature type="domain" description="Sulfatase N-terminal" evidence="8">
    <location>
        <begin position="32"/>
        <end position="342"/>
    </location>
</feature>
<keyword evidence="10" id="KW-1185">Reference proteome</keyword>
<protein>
    <submittedName>
        <fullName evidence="9">Aryl-sulfate sulfohydrolase</fullName>
    </submittedName>
</protein>
<name>A0A2Z4INM8_9BACT</name>
<evidence type="ECO:0000256" key="7">
    <source>
        <dbReference type="SAM" id="SignalP"/>
    </source>
</evidence>
<evidence type="ECO:0000256" key="4">
    <source>
        <dbReference type="ARBA" id="ARBA00022729"/>
    </source>
</evidence>
<evidence type="ECO:0000256" key="2">
    <source>
        <dbReference type="ARBA" id="ARBA00008779"/>
    </source>
</evidence>
<dbReference type="SUPFAM" id="SSF53649">
    <property type="entry name" value="Alkaline phosphatase-like"/>
    <property type="match status" value="1"/>
</dbReference>
<keyword evidence="6" id="KW-0106">Calcium</keyword>
<proteinExistence type="inferred from homology"/>
<gene>
    <name evidence="9" type="ORF">DN752_22565</name>
</gene>
<reference evidence="9 10" key="1">
    <citation type="submission" date="2018-06" db="EMBL/GenBank/DDBJ databases">
        <title>Echinicola strongylocentroti sp. nov., isolated from a sea urchin Strongylocentrotus intermedius.</title>
        <authorList>
            <person name="Bae S.S."/>
        </authorList>
    </citation>
    <scope>NUCLEOTIDE SEQUENCE [LARGE SCALE GENOMIC DNA]</scope>
    <source>
        <strain evidence="9 10">MEBiC08714</strain>
    </source>
</reference>
<evidence type="ECO:0000313" key="10">
    <source>
        <dbReference type="Proteomes" id="UP000248688"/>
    </source>
</evidence>
<keyword evidence="3" id="KW-0479">Metal-binding</keyword>
<dbReference type="KEGG" id="est:DN752_22565"/>
<dbReference type="EMBL" id="CP030041">
    <property type="protein sequence ID" value="AWW32702.1"/>
    <property type="molecule type" value="Genomic_DNA"/>
</dbReference>
<dbReference type="OrthoDB" id="9764377at2"/>
<dbReference type="Gene3D" id="3.30.1120.10">
    <property type="match status" value="1"/>
</dbReference>
<keyword evidence="5 9" id="KW-0378">Hydrolase</keyword>
<organism evidence="9 10">
    <name type="scientific">Echinicola strongylocentroti</name>
    <dbReference type="NCBI Taxonomy" id="1795355"/>
    <lineage>
        <taxon>Bacteria</taxon>
        <taxon>Pseudomonadati</taxon>
        <taxon>Bacteroidota</taxon>
        <taxon>Cytophagia</taxon>
        <taxon>Cytophagales</taxon>
        <taxon>Cyclobacteriaceae</taxon>
        <taxon>Echinicola</taxon>
    </lineage>
</organism>